<feature type="repeat" description="ANK" evidence="2">
    <location>
        <begin position="134"/>
        <end position="156"/>
    </location>
</feature>
<protein>
    <submittedName>
        <fullName evidence="3">Uncharacterized protein</fullName>
    </submittedName>
</protein>
<dbReference type="SMART" id="SM00248">
    <property type="entry name" value="ANK"/>
    <property type="match status" value="5"/>
</dbReference>
<evidence type="ECO:0000313" key="3">
    <source>
        <dbReference type="EMBL" id="KAK7405292.1"/>
    </source>
</evidence>
<evidence type="ECO:0000256" key="1">
    <source>
        <dbReference type="ARBA" id="ARBA00004413"/>
    </source>
</evidence>
<dbReference type="Pfam" id="PF12796">
    <property type="entry name" value="Ank_2"/>
    <property type="match status" value="1"/>
</dbReference>
<dbReference type="InterPro" id="IPR002110">
    <property type="entry name" value="Ankyrin_rpt"/>
</dbReference>
<dbReference type="PROSITE" id="PS50297">
    <property type="entry name" value="ANK_REP_REGION"/>
    <property type="match status" value="2"/>
</dbReference>
<dbReference type="Gene3D" id="3.40.50.150">
    <property type="entry name" value="Vaccinia Virus protein VP39"/>
    <property type="match status" value="1"/>
</dbReference>
<dbReference type="InterPro" id="IPR036770">
    <property type="entry name" value="Ankyrin_rpt-contain_sf"/>
</dbReference>
<feature type="repeat" description="ANK" evidence="2">
    <location>
        <begin position="214"/>
        <end position="246"/>
    </location>
</feature>
<dbReference type="AlphaFoldDB" id="A0AAN9XR71"/>
<comment type="subcellular location">
    <subcellularLocation>
        <location evidence="1">Cell membrane</location>
        <topology evidence="1">Peripheral membrane protein</topology>
        <orientation evidence="1">Cytoplasmic side</orientation>
    </subcellularLocation>
</comment>
<dbReference type="Gene3D" id="1.25.40.20">
    <property type="entry name" value="Ankyrin repeat-containing domain"/>
    <property type="match status" value="1"/>
</dbReference>
<name>A0AAN9XR71_PSOTE</name>
<evidence type="ECO:0000313" key="4">
    <source>
        <dbReference type="Proteomes" id="UP001386955"/>
    </source>
</evidence>
<dbReference type="Proteomes" id="UP001386955">
    <property type="component" value="Unassembled WGS sequence"/>
</dbReference>
<reference evidence="3 4" key="1">
    <citation type="submission" date="2024-01" db="EMBL/GenBank/DDBJ databases">
        <title>The genomes of 5 underutilized Papilionoideae crops provide insights into root nodulation and disease resistanc.</title>
        <authorList>
            <person name="Jiang F."/>
        </authorList>
    </citation>
    <scope>NUCLEOTIDE SEQUENCE [LARGE SCALE GENOMIC DNA]</scope>
    <source>
        <strain evidence="3">DUOXIRENSHENG_FW03</strain>
        <tissue evidence="3">Leaves</tissue>
    </source>
</reference>
<dbReference type="Pfam" id="PF13857">
    <property type="entry name" value="Ank_5"/>
    <property type="match status" value="1"/>
</dbReference>
<sequence>MFLFLIELQHLKLKPIFQVTTGTILHVAKMSDEKLKVTAQEGDIDLLYTVIQHDPYVLENIDSIPFVNTPLHIAASCGHLQFATEIMRLKPSFAWKLNPQGFTPIHVALQHGHNRVVLRFVDINKDLVRAKGREGLTPLHFVSQVGEIDLLAEFLLLCPDSIQDVTVRSETVLHIAVKNLQYEVLQVLLGWLKKAPVKGAAKLEKTLLNWKDETGNTILHISALTNKAQVVQWLVKTKIDLEAKNSEDKTSLDLATNEEIRSILKRVGAKCGSSITYAPTFADKLKSKITESFRQVQVTEGLWVVPKWCTPQGNMPLPDSVYYSYMVDGCIKGGEHILDYGTGTGILAISALKAINC</sequence>
<dbReference type="InterPro" id="IPR029063">
    <property type="entry name" value="SAM-dependent_MTases_sf"/>
</dbReference>
<gene>
    <name evidence="3" type="ORF">VNO78_06493</name>
</gene>
<dbReference type="GO" id="GO:0005886">
    <property type="term" value="C:plasma membrane"/>
    <property type="evidence" value="ECO:0007669"/>
    <property type="project" value="UniProtKB-SubCell"/>
</dbReference>
<dbReference type="PROSITE" id="PS50088">
    <property type="entry name" value="ANK_REPEAT"/>
    <property type="match status" value="2"/>
</dbReference>
<dbReference type="PANTHER" id="PTHR24128">
    <property type="entry name" value="HOMEOBOX PROTEIN WARIAI"/>
    <property type="match status" value="1"/>
</dbReference>
<dbReference type="SUPFAM" id="SSF53335">
    <property type="entry name" value="S-adenosyl-L-methionine-dependent methyltransferases"/>
    <property type="match status" value="1"/>
</dbReference>
<comment type="caution">
    <text evidence="3">The sequence shown here is derived from an EMBL/GenBank/DDBJ whole genome shotgun (WGS) entry which is preliminary data.</text>
</comment>
<dbReference type="PANTHER" id="PTHR24128:SF87">
    <property type="entry name" value="ANKYRIN REPEAT FAMILY PROTEIN"/>
    <property type="match status" value="1"/>
</dbReference>
<organism evidence="3 4">
    <name type="scientific">Psophocarpus tetragonolobus</name>
    <name type="common">Winged bean</name>
    <name type="synonym">Dolichos tetragonolobus</name>
    <dbReference type="NCBI Taxonomy" id="3891"/>
    <lineage>
        <taxon>Eukaryota</taxon>
        <taxon>Viridiplantae</taxon>
        <taxon>Streptophyta</taxon>
        <taxon>Embryophyta</taxon>
        <taxon>Tracheophyta</taxon>
        <taxon>Spermatophyta</taxon>
        <taxon>Magnoliopsida</taxon>
        <taxon>eudicotyledons</taxon>
        <taxon>Gunneridae</taxon>
        <taxon>Pentapetalae</taxon>
        <taxon>rosids</taxon>
        <taxon>fabids</taxon>
        <taxon>Fabales</taxon>
        <taxon>Fabaceae</taxon>
        <taxon>Papilionoideae</taxon>
        <taxon>50 kb inversion clade</taxon>
        <taxon>NPAAA clade</taxon>
        <taxon>indigoferoid/millettioid clade</taxon>
        <taxon>Phaseoleae</taxon>
        <taxon>Psophocarpus</taxon>
    </lineage>
</organism>
<evidence type="ECO:0000256" key="2">
    <source>
        <dbReference type="PROSITE-ProRule" id="PRU00023"/>
    </source>
</evidence>
<dbReference type="EMBL" id="JAYMYS010000002">
    <property type="protein sequence ID" value="KAK7405292.1"/>
    <property type="molecule type" value="Genomic_DNA"/>
</dbReference>
<proteinExistence type="predicted"/>
<keyword evidence="4" id="KW-1185">Reference proteome</keyword>
<dbReference type="SUPFAM" id="SSF48403">
    <property type="entry name" value="Ankyrin repeat"/>
    <property type="match status" value="1"/>
</dbReference>
<accession>A0AAN9XR71</accession>
<keyword evidence="2" id="KW-0040">ANK repeat</keyword>